<sequence>MQGLKPSQLAALNRLFNRRFPAAEVYTPEQARELALLSRALGRQLGLLIDRKGRVQNVLVGEAGSILIPQLSRGRSGQERLRGLRLLHTHLTPEGLSQEDLMDLLFLRLDAIIALSVNPAGEPVQWQAAHLLPRAVEGQPYHLGAPQAWTRTAADFAATAQALEDELSRVAAAGREAADAPRALLVSVSPQPRLLQERNLDELAALADTAGLTVAGRMVQRVAQVNPRLILGKGKVAELEVLALQGRADMLVFDGELAPTQLHNLADITERKVMDRTQLILDIFAQHAVTRAGKLQVELAQLRYTQPRLVGKNRAMDRLMGGIGGRGPGETKLETDRRKIRERMARIRAALDQLRQQRSFTRARRSRQGLPVAALVGYTNAGKSTLLNTLTRSDVLAENKLFATLDPTTRRLRFPAARELVLADTVGFIRNLPKELVEAFQATLEELEAADLLLHVADAAHPDLLQQIAAVEETLDQMELGRVPRLLLLNKWDQLAAPARAQLADALPHALPVSARSGEGLPALLEALELRLLHPAHALVLPQTNAPQA</sequence>
<protein>
    <recommendedName>
        <fullName evidence="6">GTPase HflX</fullName>
    </recommendedName>
    <alternativeName>
        <fullName evidence="6">GTP-binding protein HflX</fullName>
    </alternativeName>
</protein>
<evidence type="ECO:0000313" key="10">
    <source>
        <dbReference type="Proteomes" id="UP000199355"/>
    </source>
</evidence>
<dbReference type="InterPro" id="IPR042108">
    <property type="entry name" value="GTPase_HflX_N_sf"/>
</dbReference>
<dbReference type="Gene3D" id="6.10.250.2860">
    <property type="match status" value="1"/>
</dbReference>
<keyword evidence="3 6" id="KW-0547">Nucleotide-binding</keyword>
<dbReference type="NCBIfam" id="TIGR03156">
    <property type="entry name" value="GTP_HflX"/>
    <property type="match status" value="1"/>
</dbReference>
<keyword evidence="10" id="KW-1185">Reference proteome</keyword>
<keyword evidence="7" id="KW-0175">Coiled coil</keyword>
<evidence type="ECO:0000256" key="4">
    <source>
        <dbReference type="ARBA" id="ARBA00022842"/>
    </source>
</evidence>
<comment type="similarity">
    <text evidence="6">Belongs to the TRAFAC class OBG-HflX-like GTPase superfamily. HflX GTPase family.</text>
</comment>
<dbReference type="STRING" id="571438.SAMN05192586_102131"/>
<evidence type="ECO:0000256" key="2">
    <source>
        <dbReference type="ARBA" id="ARBA00022723"/>
    </source>
</evidence>
<keyword evidence="4" id="KW-0460">Magnesium</keyword>
<keyword evidence="2" id="KW-0479">Metal-binding</keyword>
<dbReference type="GO" id="GO:0046872">
    <property type="term" value="F:metal ion binding"/>
    <property type="evidence" value="ECO:0007669"/>
    <property type="project" value="UniProtKB-KW"/>
</dbReference>
<dbReference type="Proteomes" id="UP000199355">
    <property type="component" value="Unassembled WGS sequence"/>
</dbReference>
<accession>A0A1G7IZB5</accession>
<name>A0A1G7IZB5_9BACT</name>
<dbReference type="EMBL" id="FNBX01000002">
    <property type="protein sequence ID" value="SDF18001.1"/>
    <property type="molecule type" value="Genomic_DNA"/>
</dbReference>
<dbReference type="GO" id="GO:0043022">
    <property type="term" value="F:ribosome binding"/>
    <property type="evidence" value="ECO:0007669"/>
    <property type="project" value="TreeGrafter"/>
</dbReference>
<dbReference type="InterPro" id="IPR025121">
    <property type="entry name" value="GTPase_HflX_N"/>
</dbReference>
<dbReference type="GO" id="GO:0005525">
    <property type="term" value="F:GTP binding"/>
    <property type="evidence" value="ECO:0007669"/>
    <property type="project" value="UniProtKB-UniRule"/>
</dbReference>
<evidence type="ECO:0000256" key="7">
    <source>
        <dbReference type="SAM" id="Coils"/>
    </source>
</evidence>
<evidence type="ECO:0000256" key="1">
    <source>
        <dbReference type="ARBA" id="ARBA00022490"/>
    </source>
</evidence>
<evidence type="ECO:0000313" key="9">
    <source>
        <dbReference type="EMBL" id="SDF18001.1"/>
    </source>
</evidence>
<dbReference type="SUPFAM" id="SSF52540">
    <property type="entry name" value="P-loop containing nucleoside triphosphate hydrolases"/>
    <property type="match status" value="1"/>
</dbReference>
<keyword evidence="5 6" id="KW-0342">GTP-binding</keyword>
<dbReference type="InterPro" id="IPR027417">
    <property type="entry name" value="P-loop_NTPase"/>
</dbReference>
<dbReference type="InterPro" id="IPR016496">
    <property type="entry name" value="GTPase_HflX"/>
</dbReference>
<dbReference type="Gene3D" id="3.40.50.300">
    <property type="entry name" value="P-loop containing nucleotide triphosphate hydrolases"/>
    <property type="match status" value="1"/>
</dbReference>
<dbReference type="PRINTS" id="PR00326">
    <property type="entry name" value="GTP1OBG"/>
</dbReference>
<dbReference type="Gene3D" id="3.40.50.11060">
    <property type="entry name" value="GTPase HflX, N-terminal domain"/>
    <property type="match status" value="1"/>
</dbReference>
<dbReference type="Pfam" id="PF16360">
    <property type="entry name" value="GTP-bdg_M"/>
    <property type="match status" value="1"/>
</dbReference>
<reference evidence="10" key="1">
    <citation type="submission" date="2016-10" db="EMBL/GenBank/DDBJ databases">
        <authorList>
            <person name="Varghese N."/>
            <person name="Submissions S."/>
        </authorList>
    </citation>
    <scope>NUCLEOTIDE SEQUENCE [LARGE SCALE GENOMIC DNA]</scope>
    <source>
        <strain evidence="10">KHC7</strain>
    </source>
</reference>
<dbReference type="OrthoDB" id="9812272at2"/>
<dbReference type="InterPro" id="IPR032305">
    <property type="entry name" value="GTP-bd_M"/>
</dbReference>
<dbReference type="CDD" id="cd01878">
    <property type="entry name" value="HflX"/>
    <property type="match status" value="1"/>
</dbReference>
<dbReference type="PANTHER" id="PTHR10229">
    <property type="entry name" value="GTP-BINDING PROTEIN HFLX"/>
    <property type="match status" value="1"/>
</dbReference>
<dbReference type="RefSeq" id="WP_092152673.1">
    <property type="nucleotide sequence ID" value="NZ_FNBX01000002.1"/>
</dbReference>
<evidence type="ECO:0000256" key="6">
    <source>
        <dbReference type="HAMAP-Rule" id="MF_00900"/>
    </source>
</evidence>
<dbReference type="HAMAP" id="MF_00900">
    <property type="entry name" value="GTPase_HflX"/>
    <property type="match status" value="1"/>
</dbReference>
<dbReference type="PANTHER" id="PTHR10229:SF0">
    <property type="entry name" value="GTP-BINDING PROTEIN 6-RELATED"/>
    <property type="match status" value="1"/>
</dbReference>
<comment type="subcellular location">
    <subcellularLocation>
        <location evidence="6">Cytoplasm</location>
    </subcellularLocation>
    <text evidence="6">May associate with membranes.</text>
</comment>
<keyword evidence="1 6" id="KW-0963">Cytoplasm</keyword>
<dbReference type="PROSITE" id="PS51705">
    <property type="entry name" value="G_HFLX"/>
    <property type="match status" value="1"/>
</dbReference>
<organism evidence="9 10">
    <name type="scientific">Desulfovibrio legallii</name>
    <dbReference type="NCBI Taxonomy" id="571438"/>
    <lineage>
        <taxon>Bacteria</taxon>
        <taxon>Pseudomonadati</taxon>
        <taxon>Thermodesulfobacteriota</taxon>
        <taxon>Desulfovibrionia</taxon>
        <taxon>Desulfovibrionales</taxon>
        <taxon>Desulfovibrionaceae</taxon>
        <taxon>Desulfovibrio</taxon>
    </lineage>
</organism>
<feature type="domain" description="Hflx-type G" evidence="8">
    <location>
        <begin position="371"/>
        <end position="537"/>
    </location>
</feature>
<dbReference type="GO" id="GO:0003924">
    <property type="term" value="F:GTPase activity"/>
    <property type="evidence" value="ECO:0007669"/>
    <property type="project" value="UniProtKB-UniRule"/>
</dbReference>
<dbReference type="InterPro" id="IPR006073">
    <property type="entry name" value="GTP-bd"/>
</dbReference>
<dbReference type="FunFam" id="3.40.50.11060:FF:000001">
    <property type="entry name" value="GTPase HflX"/>
    <property type="match status" value="1"/>
</dbReference>
<evidence type="ECO:0000256" key="5">
    <source>
        <dbReference type="ARBA" id="ARBA00023134"/>
    </source>
</evidence>
<evidence type="ECO:0000259" key="8">
    <source>
        <dbReference type="PROSITE" id="PS51705"/>
    </source>
</evidence>
<comment type="function">
    <text evidence="6">GTPase that associates with the 50S ribosomal subunit and may have a role during protein synthesis or ribosome biogenesis.</text>
</comment>
<dbReference type="Pfam" id="PF01926">
    <property type="entry name" value="MMR_HSR1"/>
    <property type="match status" value="1"/>
</dbReference>
<comment type="subunit">
    <text evidence="6">Monomer. Associates with the 50S ribosomal subunit.</text>
</comment>
<gene>
    <name evidence="6" type="primary">hflX</name>
    <name evidence="9" type="ORF">SAMN05192586_102131</name>
</gene>
<dbReference type="Pfam" id="PF13167">
    <property type="entry name" value="GTP-bdg_N"/>
    <property type="match status" value="1"/>
</dbReference>
<dbReference type="InterPro" id="IPR030394">
    <property type="entry name" value="G_HFLX_dom"/>
</dbReference>
<feature type="coiled-coil region" evidence="7">
    <location>
        <begin position="337"/>
        <end position="364"/>
    </location>
</feature>
<dbReference type="AlphaFoldDB" id="A0A1G7IZB5"/>
<dbReference type="GO" id="GO:0005737">
    <property type="term" value="C:cytoplasm"/>
    <property type="evidence" value="ECO:0007669"/>
    <property type="project" value="UniProtKB-SubCell"/>
</dbReference>
<evidence type="ECO:0000256" key="3">
    <source>
        <dbReference type="ARBA" id="ARBA00022741"/>
    </source>
</evidence>
<proteinExistence type="inferred from homology"/>